<feature type="transmembrane region" description="Helical" evidence="12">
    <location>
        <begin position="57"/>
        <end position="75"/>
    </location>
</feature>
<dbReference type="PANTHER" id="PTHR12428">
    <property type="entry name" value="OXA1"/>
    <property type="match status" value="1"/>
</dbReference>
<feature type="region of interest" description="Disordered" evidence="13">
    <location>
        <begin position="247"/>
        <end position="272"/>
    </location>
</feature>
<comment type="function">
    <text evidence="12">Required for the insertion and/or proper folding and/or complex formation of integral membrane proteins into the membrane. Involved in integration of membrane proteins that insert both dependently and independently of the Sec translocase complex, as well as at least some lipoproteins.</text>
</comment>
<protein>
    <recommendedName>
        <fullName evidence="12">Membrane protein insertase YidC</fullName>
    </recommendedName>
    <alternativeName>
        <fullName evidence="12">Foldase YidC</fullName>
    </alternativeName>
    <alternativeName>
        <fullName evidence="12">Membrane integrase YidC</fullName>
    </alternativeName>
    <alternativeName>
        <fullName evidence="12">Membrane protein YidC</fullName>
    </alternativeName>
</protein>
<dbReference type="HAMAP" id="MF_01811">
    <property type="entry name" value="YidC_type2"/>
    <property type="match status" value="1"/>
</dbReference>
<keyword evidence="4 12" id="KW-0812">Transmembrane</keyword>
<dbReference type="GO" id="GO:0015031">
    <property type="term" value="P:protein transport"/>
    <property type="evidence" value="ECO:0007669"/>
    <property type="project" value="UniProtKB-KW"/>
</dbReference>
<reference evidence="15 16" key="1">
    <citation type="submission" date="2017-02" db="EMBL/GenBank/DDBJ databases">
        <title>Vagococcus cremeus sp. nov., isolated from the small intestine of a marten, Martes flavigula.</title>
        <authorList>
            <person name="Tak E.J."/>
            <person name="Bae J.-W."/>
        </authorList>
    </citation>
    <scope>NUCLEOTIDE SEQUENCE [LARGE SCALE GENOMIC DNA]</scope>
    <source>
        <strain evidence="15 16">D7T301</strain>
    </source>
</reference>
<dbReference type="InterPro" id="IPR001708">
    <property type="entry name" value="YidC/ALB3/OXA1/COX18"/>
</dbReference>
<feature type="transmembrane region" description="Helical" evidence="12">
    <location>
        <begin position="199"/>
        <end position="225"/>
    </location>
</feature>
<dbReference type="AlphaFoldDB" id="A0A1V4DGU8"/>
<keyword evidence="2 12" id="KW-0813">Transport</keyword>
<keyword evidence="16" id="KW-1185">Reference proteome</keyword>
<sequence length="272" mass="31141">MKNKKKWVFILSMFVLVLILTGCGTGEINQSSAGVWDRYIVYYFGEAIKALSFGNPGIGIIIFTIIIRIILLPLMHYQTKSMRKTQELQPKLKELQEKYASKDSETVRKLQEEQQRLYSDAGVNPLSGCLPLLVQLPIMMALWQAISRIPELTQGTFLWLELGKPDPTYILPILAAIFTFISTRLTTMSQSNVQGAMKAMNYVMPLMILFMGVKLASGLSLYWVISNAFQVLQTLLINNPYKLRREQEAEEQRKRELEKALRKANTSKKRKK</sequence>
<evidence type="ECO:0000259" key="14">
    <source>
        <dbReference type="Pfam" id="PF02096"/>
    </source>
</evidence>
<evidence type="ECO:0000256" key="4">
    <source>
        <dbReference type="ARBA" id="ARBA00022692"/>
    </source>
</evidence>
<evidence type="ECO:0000256" key="12">
    <source>
        <dbReference type="HAMAP-Rule" id="MF_01811"/>
    </source>
</evidence>
<dbReference type="RefSeq" id="WP_079346453.1">
    <property type="nucleotide sequence ID" value="NZ_MVAB01000001.1"/>
</dbReference>
<dbReference type="PRINTS" id="PR00701">
    <property type="entry name" value="60KDINNERMP"/>
</dbReference>
<keyword evidence="7 12" id="KW-1133">Transmembrane helix</keyword>
<evidence type="ECO:0000256" key="5">
    <source>
        <dbReference type="ARBA" id="ARBA00022729"/>
    </source>
</evidence>
<evidence type="ECO:0000256" key="2">
    <source>
        <dbReference type="ARBA" id="ARBA00022448"/>
    </source>
</evidence>
<gene>
    <name evidence="12" type="primary">yidC</name>
    <name evidence="15" type="ORF">BW731_05785</name>
</gene>
<dbReference type="InterPro" id="IPR047196">
    <property type="entry name" value="YidC_ALB_C"/>
</dbReference>
<dbReference type="InterPro" id="IPR023060">
    <property type="entry name" value="YidC/YidC1/YidC2_Firmicutes"/>
</dbReference>
<evidence type="ECO:0000256" key="13">
    <source>
        <dbReference type="SAM" id="MobiDB-lite"/>
    </source>
</evidence>
<evidence type="ECO:0000256" key="1">
    <source>
        <dbReference type="ARBA" id="ARBA00004651"/>
    </source>
</evidence>
<keyword evidence="8 12" id="KW-0472">Membrane</keyword>
<keyword evidence="11 12" id="KW-0449">Lipoprotein</keyword>
<evidence type="ECO:0000313" key="16">
    <source>
        <dbReference type="Proteomes" id="UP000189970"/>
    </source>
</evidence>
<dbReference type="GO" id="GO:0032977">
    <property type="term" value="F:membrane insertase activity"/>
    <property type="evidence" value="ECO:0007669"/>
    <property type="project" value="InterPro"/>
</dbReference>
<comment type="caution">
    <text evidence="12">Lacks conserved residue(s) required for the propagation of feature annotation.</text>
</comment>
<comment type="caution">
    <text evidence="15">The sequence shown here is derived from an EMBL/GenBank/DDBJ whole genome shotgun (WGS) entry which is preliminary data.</text>
</comment>
<dbReference type="GO" id="GO:0051205">
    <property type="term" value="P:protein insertion into membrane"/>
    <property type="evidence" value="ECO:0007669"/>
    <property type="project" value="TreeGrafter"/>
</dbReference>
<evidence type="ECO:0000256" key="6">
    <source>
        <dbReference type="ARBA" id="ARBA00022927"/>
    </source>
</evidence>
<evidence type="ECO:0000256" key="8">
    <source>
        <dbReference type="ARBA" id="ARBA00023136"/>
    </source>
</evidence>
<proteinExistence type="inferred from homology"/>
<dbReference type="PROSITE" id="PS51257">
    <property type="entry name" value="PROKAR_LIPOPROTEIN"/>
    <property type="match status" value="1"/>
</dbReference>
<dbReference type="Pfam" id="PF02096">
    <property type="entry name" value="60KD_IMP"/>
    <property type="match status" value="1"/>
</dbReference>
<comment type="subcellular location">
    <subcellularLocation>
        <location evidence="1 12">Cell membrane</location>
        <topology evidence="1 12">Multi-pass membrane protein</topology>
    </subcellularLocation>
</comment>
<keyword evidence="10 12" id="KW-0143">Chaperone</keyword>
<dbReference type="NCBIfam" id="TIGR03592">
    <property type="entry name" value="yidC_oxa1_cterm"/>
    <property type="match status" value="1"/>
</dbReference>
<evidence type="ECO:0000256" key="10">
    <source>
        <dbReference type="ARBA" id="ARBA00023186"/>
    </source>
</evidence>
<keyword evidence="6 12" id="KW-0653">Protein transport</keyword>
<keyword evidence="9" id="KW-0564">Palmitate</keyword>
<evidence type="ECO:0000256" key="7">
    <source>
        <dbReference type="ARBA" id="ARBA00022989"/>
    </source>
</evidence>
<name>A0A1V4DGU8_9ENTE</name>
<keyword evidence="5 12" id="KW-0732">Signal</keyword>
<organism evidence="15 16">
    <name type="scientific">Vagococcus martis</name>
    <dbReference type="NCBI Taxonomy" id="1768210"/>
    <lineage>
        <taxon>Bacteria</taxon>
        <taxon>Bacillati</taxon>
        <taxon>Bacillota</taxon>
        <taxon>Bacilli</taxon>
        <taxon>Lactobacillales</taxon>
        <taxon>Enterococcaceae</taxon>
        <taxon>Vagococcus</taxon>
    </lineage>
</organism>
<feature type="transmembrane region" description="Helical" evidence="12">
    <location>
        <begin position="169"/>
        <end position="187"/>
    </location>
</feature>
<keyword evidence="3 12" id="KW-1003">Cell membrane</keyword>
<dbReference type="Proteomes" id="UP000189970">
    <property type="component" value="Unassembled WGS sequence"/>
</dbReference>
<dbReference type="InterPro" id="IPR028055">
    <property type="entry name" value="YidC/Oxa/ALB_C"/>
</dbReference>
<evidence type="ECO:0000313" key="15">
    <source>
        <dbReference type="EMBL" id="OPF87725.1"/>
    </source>
</evidence>
<evidence type="ECO:0000256" key="3">
    <source>
        <dbReference type="ARBA" id="ARBA00022475"/>
    </source>
</evidence>
<feature type="compositionally biased region" description="Basic and acidic residues" evidence="13">
    <location>
        <begin position="247"/>
        <end position="261"/>
    </location>
</feature>
<dbReference type="CDD" id="cd20070">
    <property type="entry name" value="5TM_YidC_Alb3"/>
    <property type="match status" value="1"/>
</dbReference>
<evidence type="ECO:0000256" key="11">
    <source>
        <dbReference type="ARBA" id="ARBA00023288"/>
    </source>
</evidence>
<dbReference type="EMBL" id="MVAB01000001">
    <property type="protein sequence ID" value="OPF87725.1"/>
    <property type="molecule type" value="Genomic_DNA"/>
</dbReference>
<evidence type="ECO:0000256" key="9">
    <source>
        <dbReference type="ARBA" id="ARBA00023139"/>
    </source>
</evidence>
<dbReference type="GO" id="GO:0005886">
    <property type="term" value="C:plasma membrane"/>
    <property type="evidence" value="ECO:0007669"/>
    <property type="project" value="UniProtKB-SubCell"/>
</dbReference>
<dbReference type="PANTHER" id="PTHR12428:SF65">
    <property type="entry name" value="CYTOCHROME C OXIDASE ASSEMBLY PROTEIN COX18, MITOCHONDRIAL"/>
    <property type="match status" value="1"/>
</dbReference>
<comment type="similarity">
    <text evidence="12">Belongs to the OXA1/ALB3/YidC family. Type 2 subfamily.</text>
</comment>
<accession>A0A1V4DGU8</accession>
<feature type="domain" description="Membrane insertase YidC/Oxa/ALB C-terminal" evidence="14">
    <location>
        <begin position="57"/>
        <end position="239"/>
    </location>
</feature>